<dbReference type="OrthoDB" id="683117at2759"/>
<evidence type="ECO:0000313" key="3">
    <source>
        <dbReference type="EMBL" id="CAD6263815.1"/>
    </source>
</evidence>
<accession>A0A811QX80</accession>
<dbReference type="Pfam" id="PF12776">
    <property type="entry name" value="Myb_DNA-bind_3"/>
    <property type="match status" value="1"/>
</dbReference>
<evidence type="ECO:0000313" key="4">
    <source>
        <dbReference type="Proteomes" id="UP000604825"/>
    </source>
</evidence>
<feature type="region of interest" description="Disordered" evidence="1">
    <location>
        <begin position="332"/>
        <end position="372"/>
    </location>
</feature>
<feature type="region of interest" description="Disordered" evidence="1">
    <location>
        <begin position="89"/>
        <end position="180"/>
    </location>
</feature>
<keyword evidence="4" id="KW-1185">Reference proteome</keyword>
<sequence length="466" mass="49957">MEFVGSGGISDSIPDPVGFDAAAHPTDDGVPPPAAAGATEDVDLNSQAPDLDFGMSFGELLRSHTAGAVGGSGQQIAGVGCGCGIPSPSTTATSPSTTATRRVAPIPTKSGGGTASAARPYQLPRRAGPAIRATTTAPSAHNGDHHRVSRGEGDEGGRPPGGRRRGVRGRPAHDSAIIGEDETALAHDSMTDEVMFDKADWNSVNNEVFCELCVAEARAGNRPNGYLTTRAYKNISDKFYQRTGLCHSRIQLKNRWDSLKGLYTFWLWLNNHTGLGRAANGSMVASEKFWKDHTKGHSEWKKLKNGPPECLEYLEVMFENVVVDGSSARAPGEHIAEEENGGDDGCNRSPMNTTTLKRGGTTASTASSPKKRIKSPMVKIMKGIMETMQANSVVAQKVMQGELRAESIQKAMQLAVDSGAVEGSVEHFMATQLLAKAENRDVLFTFTTNEGRLAWLKRWCQKENLY</sequence>
<dbReference type="PANTHER" id="PTHR47069:SF11">
    <property type="entry name" value="OS04G0275550 PROTEIN"/>
    <property type="match status" value="1"/>
</dbReference>
<gene>
    <name evidence="3" type="ORF">NCGR_LOCUS47120</name>
</gene>
<evidence type="ECO:0000259" key="2">
    <source>
        <dbReference type="Pfam" id="PF12776"/>
    </source>
</evidence>
<comment type="caution">
    <text evidence="3">The sequence shown here is derived from an EMBL/GenBank/DDBJ whole genome shotgun (WGS) entry which is preliminary data.</text>
</comment>
<protein>
    <recommendedName>
        <fullName evidence="2">Myb/SANT-like domain-containing protein</fullName>
    </recommendedName>
</protein>
<reference evidence="3" key="1">
    <citation type="submission" date="2020-10" db="EMBL/GenBank/DDBJ databases">
        <authorList>
            <person name="Han B."/>
            <person name="Lu T."/>
            <person name="Zhao Q."/>
            <person name="Huang X."/>
            <person name="Zhao Y."/>
        </authorList>
    </citation>
    <scope>NUCLEOTIDE SEQUENCE</scope>
</reference>
<feature type="compositionally biased region" description="Low complexity" evidence="1">
    <location>
        <begin position="89"/>
        <end position="100"/>
    </location>
</feature>
<dbReference type="InterPro" id="IPR024752">
    <property type="entry name" value="Myb/SANT-like_dom"/>
</dbReference>
<dbReference type="PANTHER" id="PTHR47069">
    <property type="match status" value="1"/>
</dbReference>
<dbReference type="EMBL" id="CAJGYO010000012">
    <property type="protein sequence ID" value="CAD6263815.1"/>
    <property type="molecule type" value="Genomic_DNA"/>
</dbReference>
<dbReference type="AlphaFoldDB" id="A0A811QX80"/>
<feature type="region of interest" description="Disordered" evidence="1">
    <location>
        <begin position="1"/>
        <end position="39"/>
    </location>
</feature>
<dbReference type="Proteomes" id="UP000604825">
    <property type="component" value="Unassembled WGS sequence"/>
</dbReference>
<feature type="domain" description="Myb/SANT-like" evidence="2">
    <location>
        <begin position="201"/>
        <end position="293"/>
    </location>
</feature>
<feature type="compositionally biased region" description="Basic residues" evidence="1">
    <location>
        <begin position="161"/>
        <end position="170"/>
    </location>
</feature>
<feature type="compositionally biased region" description="Polar residues" evidence="1">
    <location>
        <begin position="349"/>
        <end position="368"/>
    </location>
</feature>
<proteinExistence type="predicted"/>
<organism evidence="3 4">
    <name type="scientific">Miscanthus lutarioriparius</name>
    <dbReference type="NCBI Taxonomy" id="422564"/>
    <lineage>
        <taxon>Eukaryota</taxon>
        <taxon>Viridiplantae</taxon>
        <taxon>Streptophyta</taxon>
        <taxon>Embryophyta</taxon>
        <taxon>Tracheophyta</taxon>
        <taxon>Spermatophyta</taxon>
        <taxon>Magnoliopsida</taxon>
        <taxon>Liliopsida</taxon>
        <taxon>Poales</taxon>
        <taxon>Poaceae</taxon>
        <taxon>PACMAD clade</taxon>
        <taxon>Panicoideae</taxon>
        <taxon>Andropogonodae</taxon>
        <taxon>Andropogoneae</taxon>
        <taxon>Saccharinae</taxon>
        <taxon>Miscanthus</taxon>
    </lineage>
</organism>
<feature type="compositionally biased region" description="Basic and acidic residues" evidence="1">
    <location>
        <begin position="142"/>
        <end position="157"/>
    </location>
</feature>
<name>A0A811QX80_9POAL</name>
<evidence type="ECO:0000256" key="1">
    <source>
        <dbReference type="SAM" id="MobiDB-lite"/>
    </source>
</evidence>